<gene>
    <name evidence="2" type="ORF">BAY60_34800</name>
</gene>
<dbReference type="GO" id="GO:0016747">
    <property type="term" value="F:acyltransferase activity, transferring groups other than amino-acyl groups"/>
    <property type="evidence" value="ECO:0007669"/>
    <property type="project" value="InterPro"/>
</dbReference>
<dbReference type="Gene3D" id="3.40.47.10">
    <property type="match status" value="1"/>
</dbReference>
<dbReference type="InterPro" id="IPR002155">
    <property type="entry name" value="Thiolase"/>
</dbReference>
<sequence>MRSPALPGSPAIAAVEELPPGRYPDYDGAAMQELVLRHFVTNSGIGPNAVDGLLVCPAGMAGGQGADVFNHERINDALGIRPRFCETINVGGATYTVMLTRAATAIRAGLADAVLCVGAGKFPKVGAGGADLMARMISHPDFEYPYGSFIPALYALAATRHMAERGTPREALAAVAVTSREWALRHPDALMRPAGPLTIEQVLDSRPIASPFHLLDCSVPCEGGAAFLVMRGELARELTQQPAYLLGFGEHHDHGNISHASDFATMGAGVSARTAFAMAGLAPSDVDIAQLYDAFSINPILLLEETGLAEPGKGGHFYLNGAAAPDGVLPVNTYGGLLSFGHTGDASGMSMLIEGARQVMGQAGDRQVEADIALVHTYGGMMADHSTVLLGRTAR</sequence>
<dbReference type="PIRSF" id="PIRSF000429">
    <property type="entry name" value="Ac-CoA_Ac_transf"/>
    <property type="match status" value="1"/>
</dbReference>
<dbReference type="Proteomes" id="UP000249915">
    <property type="component" value="Unassembled WGS sequence"/>
</dbReference>
<dbReference type="OrthoDB" id="9785768at2"/>
<accession>A0A2V4ADR4</accession>
<dbReference type="CDD" id="cd00829">
    <property type="entry name" value="SCP-x_thiolase"/>
    <property type="match status" value="1"/>
</dbReference>
<organism evidence="2 3">
    <name type="scientific">Prauserella muralis</name>
    <dbReference type="NCBI Taxonomy" id="588067"/>
    <lineage>
        <taxon>Bacteria</taxon>
        <taxon>Bacillati</taxon>
        <taxon>Actinomycetota</taxon>
        <taxon>Actinomycetes</taxon>
        <taxon>Pseudonocardiales</taxon>
        <taxon>Pseudonocardiaceae</taxon>
        <taxon>Prauserella</taxon>
    </lineage>
</organism>
<dbReference type="SUPFAM" id="SSF53901">
    <property type="entry name" value="Thiolase-like"/>
    <property type="match status" value="2"/>
</dbReference>
<evidence type="ECO:0000259" key="1">
    <source>
        <dbReference type="Pfam" id="PF22691"/>
    </source>
</evidence>
<keyword evidence="3" id="KW-1185">Reference proteome</keyword>
<dbReference type="PANTHER" id="PTHR42870:SF1">
    <property type="entry name" value="NON-SPECIFIC LIPID-TRANSFER PROTEIN-LIKE 2"/>
    <property type="match status" value="1"/>
</dbReference>
<comment type="caution">
    <text evidence="2">The sequence shown here is derived from an EMBL/GenBank/DDBJ whole genome shotgun (WGS) entry which is preliminary data.</text>
</comment>
<dbReference type="EMBL" id="MASW01000014">
    <property type="protein sequence ID" value="PXY17450.1"/>
    <property type="molecule type" value="Genomic_DNA"/>
</dbReference>
<dbReference type="InterPro" id="IPR016039">
    <property type="entry name" value="Thiolase-like"/>
</dbReference>
<dbReference type="PANTHER" id="PTHR42870">
    <property type="entry name" value="ACETYL-COA C-ACETYLTRANSFERASE"/>
    <property type="match status" value="1"/>
</dbReference>
<reference evidence="2 3" key="1">
    <citation type="submission" date="2016-07" db="EMBL/GenBank/DDBJ databases">
        <title>Draft genome sequence of Prauserella muralis DSM 45305, isolated from a mould-covered wall in an indoor environment.</title>
        <authorList>
            <person name="Ruckert C."/>
            <person name="Albersmeier A."/>
            <person name="Jiang C.-L."/>
            <person name="Jiang Y."/>
            <person name="Kalinowski J."/>
            <person name="Schneider O."/>
            <person name="Winkler A."/>
            <person name="Zotchev S.B."/>
        </authorList>
    </citation>
    <scope>NUCLEOTIDE SEQUENCE [LARGE SCALE GENOMIC DNA]</scope>
    <source>
        <strain evidence="2 3">DSM 45305</strain>
    </source>
</reference>
<evidence type="ECO:0000313" key="2">
    <source>
        <dbReference type="EMBL" id="PXY17450.1"/>
    </source>
</evidence>
<evidence type="ECO:0000313" key="3">
    <source>
        <dbReference type="Proteomes" id="UP000249915"/>
    </source>
</evidence>
<proteinExistence type="predicted"/>
<dbReference type="Pfam" id="PF22691">
    <property type="entry name" value="Thiolase_C_1"/>
    <property type="match status" value="1"/>
</dbReference>
<name>A0A2V4ADR4_9PSEU</name>
<dbReference type="AlphaFoldDB" id="A0A2V4ADR4"/>
<feature type="domain" description="Thiolase C-terminal" evidence="1">
    <location>
        <begin position="249"/>
        <end position="392"/>
    </location>
</feature>
<protein>
    <submittedName>
        <fullName evidence="2">Thiolase</fullName>
    </submittedName>
</protein>
<dbReference type="InterPro" id="IPR055140">
    <property type="entry name" value="Thiolase_C_2"/>
</dbReference>